<evidence type="ECO:0000313" key="10">
    <source>
        <dbReference type="EMBL" id="KAL3638713.1"/>
    </source>
</evidence>
<keyword evidence="4 7" id="KW-0472">Membrane</keyword>
<dbReference type="Gene3D" id="1.20.120.20">
    <property type="entry name" value="Apolipoprotein"/>
    <property type="match status" value="1"/>
</dbReference>
<dbReference type="PANTHER" id="PTHR47652">
    <property type="entry name" value="MITOCHONDRIAL IMPORT INNER MEMBRANE TRANSLOCASE SUBUNIT TIM44"/>
    <property type="match status" value="1"/>
</dbReference>
<evidence type="ECO:0000313" key="11">
    <source>
        <dbReference type="Proteomes" id="UP001632038"/>
    </source>
</evidence>
<dbReference type="SUPFAM" id="SSF58113">
    <property type="entry name" value="Apolipoprotein A-I"/>
    <property type="match status" value="1"/>
</dbReference>
<evidence type="ECO:0000256" key="3">
    <source>
        <dbReference type="ARBA" id="ARBA00022989"/>
    </source>
</evidence>
<feature type="signal peptide" evidence="8">
    <location>
        <begin position="1"/>
        <end position="17"/>
    </location>
</feature>
<evidence type="ECO:0000256" key="6">
    <source>
        <dbReference type="SAM" id="MobiDB-lite"/>
    </source>
</evidence>
<dbReference type="InterPro" id="IPR025423">
    <property type="entry name" value="TMEM205-like"/>
</dbReference>
<evidence type="ECO:0000256" key="2">
    <source>
        <dbReference type="ARBA" id="ARBA00022692"/>
    </source>
</evidence>
<evidence type="ECO:0000256" key="8">
    <source>
        <dbReference type="SAM" id="SignalP"/>
    </source>
</evidence>
<keyword evidence="2 7" id="KW-0812">Transmembrane</keyword>
<feature type="transmembrane region" description="Helical" evidence="7">
    <location>
        <begin position="315"/>
        <end position="334"/>
    </location>
</feature>
<keyword evidence="11" id="KW-1185">Reference proteome</keyword>
<evidence type="ECO:0000256" key="7">
    <source>
        <dbReference type="SAM" id="Phobius"/>
    </source>
</evidence>
<feature type="transmembrane region" description="Helical" evidence="7">
    <location>
        <begin position="283"/>
        <end position="303"/>
    </location>
</feature>
<dbReference type="Pfam" id="PF13664">
    <property type="entry name" value="DUF4149"/>
    <property type="match status" value="1"/>
</dbReference>
<dbReference type="AlphaFoldDB" id="A0ABD3D8Q9"/>
<feature type="chain" id="PRO_5044887651" description="TMEM205-like domain-containing protein" evidence="8">
    <location>
        <begin position="18"/>
        <end position="444"/>
    </location>
</feature>
<accession>A0ABD3D8Q9</accession>
<reference evidence="11" key="1">
    <citation type="journal article" date="2024" name="IScience">
        <title>Strigolactones Initiate the Formation of Haustorium-like Structures in Castilleja.</title>
        <authorList>
            <person name="Buerger M."/>
            <person name="Peterson D."/>
            <person name="Chory J."/>
        </authorList>
    </citation>
    <scope>NUCLEOTIDE SEQUENCE [LARGE SCALE GENOMIC DNA]</scope>
</reference>
<feature type="compositionally biased region" description="Basic and acidic residues" evidence="6">
    <location>
        <begin position="348"/>
        <end position="362"/>
    </location>
</feature>
<name>A0ABD3D8Q9_9LAMI</name>
<feature type="coiled-coil region" evidence="5">
    <location>
        <begin position="156"/>
        <end position="201"/>
    </location>
</feature>
<evidence type="ECO:0000259" key="9">
    <source>
        <dbReference type="Pfam" id="PF13664"/>
    </source>
</evidence>
<dbReference type="GO" id="GO:0016020">
    <property type="term" value="C:membrane"/>
    <property type="evidence" value="ECO:0007669"/>
    <property type="project" value="UniProtKB-SubCell"/>
</dbReference>
<dbReference type="PANTHER" id="PTHR47652:SF3">
    <property type="entry name" value="MITOCHONDRIAL IMPORT INNER MEMBRANE TRANSLOCASE SUBUNIT TIM44"/>
    <property type="match status" value="1"/>
</dbReference>
<protein>
    <recommendedName>
        <fullName evidence="9">TMEM205-like domain-containing protein</fullName>
    </recommendedName>
</protein>
<feature type="compositionally biased region" description="Basic and acidic residues" evidence="6">
    <location>
        <begin position="62"/>
        <end position="84"/>
    </location>
</feature>
<comment type="subcellular location">
    <subcellularLocation>
        <location evidence="1">Membrane</location>
    </subcellularLocation>
</comment>
<gene>
    <name evidence="10" type="ORF">CASFOL_016620</name>
</gene>
<evidence type="ECO:0000256" key="1">
    <source>
        <dbReference type="ARBA" id="ARBA00004370"/>
    </source>
</evidence>
<keyword evidence="8" id="KW-0732">Signal</keyword>
<keyword evidence="3 7" id="KW-1133">Transmembrane helix</keyword>
<evidence type="ECO:0000256" key="5">
    <source>
        <dbReference type="SAM" id="Coils"/>
    </source>
</evidence>
<proteinExistence type="predicted"/>
<sequence>MMNALALGLVLTSLITAGFFTPTPETQKPATDDVIVKEGHRYVVVEFKKDDKHTKVLISPPESDKTTDELQPKTEIEKETTHDHHGFKPRELICDAYGKCIHKISSAFEKTKEEVAGKSHVAADMAREVKEETKQGMTEAVEKVKDTVGKTAHQVFDKMHDSKESLEEAKDKATEKAGEIKEGAEKIKEEVKEKASEKIEDAKQVPKRVEKEFSEILHRGRDVGMDAFHYAFSPERLAALSGVLHLIGFASAYGMCVWVTFASSSVLAGALPRNQFAVVQSRIYPVYFKAMAYSVGMAMLGHLMGRRPKSGVGMFQGFDLMASLVMVLVNLLYLEPRATKVMLERMKKEKEEGRGKEGHVTEDSGPATEIAGRGGLSTAEVGGRLEKQQEEKAAAVKAKSEMVRLSEKLQKLNSYSSFLNVSTLMSLTWHLVQLGQRVHSSACV</sequence>
<feature type="transmembrane region" description="Helical" evidence="7">
    <location>
        <begin position="243"/>
        <end position="271"/>
    </location>
</feature>
<evidence type="ECO:0000256" key="4">
    <source>
        <dbReference type="ARBA" id="ARBA00023136"/>
    </source>
</evidence>
<organism evidence="10 11">
    <name type="scientific">Castilleja foliolosa</name>
    <dbReference type="NCBI Taxonomy" id="1961234"/>
    <lineage>
        <taxon>Eukaryota</taxon>
        <taxon>Viridiplantae</taxon>
        <taxon>Streptophyta</taxon>
        <taxon>Embryophyta</taxon>
        <taxon>Tracheophyta</taxon>
        <taxon>Spermatophyta</taxon>
        <taxon>Magnoliopsida</taxon>
        <taxon>eudicotyledons</taxon>
        <taxon>Gunneridae</taxon>
        <taxon>Pentapetalae</taxon>
        <taxon>asterids</taxon>
        <taxon>lamiids</taxon>
        <taxon>Lamiales</taxon>
        <taxon>Orobanchaceae</taxon>
        <taxon>Pedicularideae</taxon>
        <taxon>Castillejinae</taxon>
        <taxon>Castilleja</taxon>
    </lineage>
</organism>
<dbReference type="Proteomes" id="UP001632038">
    <property type="component" value="Unassembled WGS sequence"/>
</dbReference>
<keyword evidence="5" id="KW-0175">Coiled coil</keyword>
<feature type="region of interest" description="Disordered" evidence="6">
    <location>
        <begin position="58"/>
        <end position="84"/>
    </location>
</feature>
<comment type="caution">
    <text evidence="10">The sequence shown here is derived from an EMBL/GenBank/DDBJ whole genome shotgun (WGS) entry which is preliminary data.</text>
</comment>
<feature type="domain" description="TMEM205-like" evidence="9">
    <location>
        <begin position="249"/>
        <end position="346"/>
    </location>
</feature>
<feature type="region of interest" description="Disordered" evidence="6">
    <location>
        <begin position="348"/>
        <end position="373"/>
    </location>
</feature>
<dbReference type="EMBL" id="JAVIJP010000018">
    <property type="protein sequence ID" value="KAL3638713.1"/>
    <property type="molecule type" value="Genomic_DNA"/>
</dbReference>